<dbReference type="EMBL" id="NTZF01000012">
    <property type="protein sequence ID" value="PES94772.1"/>
    <property type="molecule type" value="Genomic_DNA"/>
</dbReference>
<accession>A0A2B2GFE9</accession>
<evidence type="ECO:0000256" key="1">
    <source>
        <dbReference type="SAM" id="MobiDB-lite"/>
    </source>
</evidence>
<sequence>MLHPAPAARMFGGFASSAEVKSTSLSEAPSSSHSERATSAFIISSSSG</sequence>
<dbReference type="Proteomes" id="UP000220900">
    <property type="component" value="Unassembled WGS sequence"/>
</dbReference>
<organism evidence="2 3">
    <name type="scientific">Bacillus cereus</name>
    <dbReference type="NCBI Taxonomy" id="1396"/>
    <lineage>
        <taxon>Bacteria</taxon>
        <taxon>Bacillati</taxon>
        <taxon>Bacillota</taxon>
        <taxon>Bacilli</taxon>
        <taxon>Bacillales</taxon>
        <taxon>Bacillaceae</taxon>
        <taxon>Bacillus</taxon>
        <taxon>Bacillus cereus group</taxon>
    </lineage>
</organism>
<name>A0A2B2GFE9_BACCE</name>
<reference evidence="2 3" key="1">
    <citation type="submission" date="2017-09" db="EMBL/GenBank/DDBJ databases">
        <title>Large-scale bioinformatics analysis of Bacillus genomes uncovers conserved roles of natural products in bacterial physiology.</title>
        <authorList>
            <consortium name="Agbiome Team Llc"/>
            <person name="Bleich R.M."/>
            <person name="Grubbs K.J."/>
            <person name="Santa Maria K.C."/>
            <person name="Allen S.E."/>
            <person name="Farag S."/>
            <person name="Shank E.A."/>
            <person name="Bowers A."/>
        </authorList>
    </citation>
    <scope>NUCLEOTIDE SEQUENCE [LARGE SCALE GENOMIC DNA]</scope>
    <source>
        <strain evidence="2 3">AFS002368</strain>
    </source>
</reference>
<feature type="compositionally biased region" description="Low complexity" evidence="1">
    <location>
        <begin position="22"/>
        <end position="32"/>
    </location>
</feature>
<feature type="region of interest" description="Disordered" evidence="1">
    <location>
        <begin position="22"/>
        <end position="48"/>
    </location>
</feature>
<dbReference type="AlphaFoldDB" id="A0A2B2GFE9"/>
<gene>
    <name evidence="2" type="ORF">CN491_14820</name>
</gene>
<evidence type="ECO:0000313" key="3">
    <source>
        <dbReference type="Proteomes" id="UP000220900"/>
    </source>
</evidence>
<protein>
    <submittedName>
        <fullName evidence="2">Uncharacterized protein</fullName>
    </submittedName>
</protein>
<evidence type="ECO:0000313" key="2">
    <source>
        <dbReference type="EMBL" id="PES94772.1"/>
    </source>
</evidence>
<proteinExistence type="predicted"/>
<comment type="caution">
    <text evidence="2">The sequence shown here is derived from an EMBL/GenBank/DDBJ whole genome shotgun (WGS) entry which is preliminary data.</text>
</comment>